<comment type="caution">
    <text evidence="2">The sequence shown here is derived from an EMBL/GenBank/DDBJ whole genome shotgun (WGS) entry which is preliminary data.</text>
</comment>
<feature type="transmembrane region" description="Helical" evidence="1">
    <location>
        <begin position="56"/>
        <end position="80"/>
    </location>
</feature>
<protein>
    <recommendedName>
        <fullName evidence="4">Transmembrane protein</fullName>
    </recommendedName>
</protein>
<keyword evidence="1" id="KW-1133">Transmembrane helix</keyword>
<name>A0A226X940_CABSO</name>
<dbReference type="AlphaFoldDB" id="A0A226X940"/>
<dbReference type="EMBL" id="MTHB01000034">
    <property type="protein sequence ID" value="OXC79639.1"/>
    <property type="molecule type" value="Genomic_DNA"/>
</dbReference>
<sequence>MPVDFNRIPPRVTVPLPPQPLKPLWAALLLMIMCAGPALTITLWPPGRPTNTPSFWICVAGYPLLLWALLLCLWLAYGYVRRSGAIANNRVSERIEQSCHAVASVPLAILGTAWCFASNDADNLLQSVRDGSVQVKTRQSAAMPDSDVNARWIEIPDKRFCPGNELDEYARHKAVCEWLLQRLIGDITQQLNALPSRTSLHVELHLRSKLEFAVVQTRLRDLLVKNAPALSVEIVENERGVPLFTTDAWLDDRDSGVAHLVVAIELRNAISQMLGDSVAEMGAALLVGAPRLAQAATLSALRLHRPARGGLDAIANTTGLAARWGETTIEQVSTAWVHGVSSEQASAIRKSAALPEQTKWIALETTVGDCSGGGAWLATALAAANAGSTGDPQLVVSHHDGELVALVCRKSI</sequence>
<evidence type="ECO:0000256" key="1">
    <source>
        <dbReference type="SAM" id="Phobius"/>
    </source>
</evidence>
<gene>
    <name evidence="2" type="ORF">BSU04_06000</name>
</gene>
<reference evidence="3" key="1">
    <citation type="submission" date="2017-01" db="EMBL/GenBank/DDBJ databases">
        <title>Genome Analysis of Deinococcus marmoris KOPRI26562.</title>
        <authorList>
            <person name="Kim J.H."/>
            <person name="Oh H.-M."/>
        </authorList>
    </citation>
    <scope>NUCLEOTIDE SEQUENCE [LARGE SCALE GENOMIC DNA]</scope>
    <source>
        <strain evidence="3">PAMC 26633</strain>
    </source>
</reference>
<keyword evidence="1" id="KW-0472">Membrane</keyword>
<dbReference type="RefSeq" id="WP_089159684.1">
    <property type="nucleotide sequence ID" value="NZ_MTHB01000034.1"/>
</dbReference>
<evidence type="ECO:0000313" key="2">
    <source>
        <dbReference type="EMBL" id="OXC79639.1"/>
    </source>
</evidence>
<evidence type="ECO:0000313" key="3">
    <source>
        <dbReference type="Proteomes" id="UP000214720"/>
    </source>
</evidence>
<accession>A0A226X940</accession>
<evidence type="ECO:0008006" key="4">
    <source>
        <dbReference type="Google" id="ProtNLM"/>
    </source>
</evidence>
<dbReference type="OrthoDB" id="8964452at2"/>
<feature type="transmembrane region" description="Helical" evidence="1">
    <location>
        <begin position="24"/>
        <end position="44"/>
    </location>
</feature>
<proteinExistence type="predicted"/>
<organism evidence="2 3">
    <name type="scientific">Caballeronia sordidicola</name>
    <name type="common">Burkholderia sordidicola</name>
    <dbReference type="NCBI Taxonomy" id="196367"/>
    <lineage>
        <taxon>Bacteria</taxon>
        <taxon>Pseudomonadati</taxon>
        <taxon>Pseudomonadota</taxon>
        <taxon>Betaproteobacteria</taxon>
        <taxon>Burkholderiales</taxon>
        <taxon>Burkholderiaceae</taxon>
        <taxon>Caballeronia</taxon>
    </lineage>
</organism>
<keyword evidence="1" id="KW-0812">Transmembrane</keyword>
<dbReference type="Proteomes" id="UP000214720">
    <property type="component" value="Unassembled WGS sequence"/>
</dbReference>